<dbReference type="RefSeq" id="WP_379317294.1">
    <property type="nucleotide sequence ID" value="NZ_JBHTLM010000003.1"/>
</dbReference>
<organism evidence="2 3">
    <name type="scientific">Paenibacillus puldeungensis</name>
    <dbReference type="NCBI Taxonomy" id="696536"/>
    <lineage>
        <taxon>Bacteria</taxon>
        <taxon>Bacillati</taxon>
        <taxon>Bacillota</taxon>
        <taxon>Bacilli</taxon>
        <taxon>Bacillales</taxon>
        <taxon>Paenibacillaceae</taxon>
        <taxon>Paenibacillus</taxon>
    </lineage>
</organism>
<dbReference type="SUPFAM" id="SSF52540">
    <property type="entry name" value="P-loop containing nucleoside triphosphate hydrolases"/>
    <property type="match status" value="1"/>
</dbReference>
<keyword evidence="3" id="KW-1185">Reference proteome</keyword>
<accession>A0ABW3RUS2</accession>
<reference evidence="3" key="1">
    <citation type="journal article" date="2019" name="Int. J. Syst. Evol. Microbiol.">
        <title>The Global Catalogue of Microorganisms (GCM) 10K type strain sequencing project: providing services to taxonomists for standard genome sequencing and annotation.</title>
        <authorList>
            <consortium name="The Broad Institute Genomics Platform"/>
            <consortium name="The Broad Institute Genome Sequencing Center for Infectious Disease"/>
            <person name="Wu L."/>
            <person name="Ma J."/>
        </authorList>
    </citation>
    <scope>NUCLEOTIDE SEQUENCE [LARGE SCALE GENOMIC DNA]</scope>
    <source>
        <strain evidence="3">CCUG 59189</strain>
    </source>
</reference>
<comment type="similarity">
    <text evidence="1">Belongs to the GSP E family.</text>
</comment>
<name>A0ABW3RUS2_9BACL</name>
<dbReference type="InterPro" id="IPR027417">
    <property type="entry name" value="P-loop_NTPase"/>
</dbReference>
<proteinExistence type="inferred from homology"/>
<dbReference type="PANTHER" id="PTHR30486:SF6">
    <property type="entry name" value="TYPE IV PILUS RETRACTATION ATPASE PILT"/>
    <property type="match status" value="1"/>
</dbReference>
<sequence length="619" mass="70756">MNPYGNVLAIGLIILLVFTFLWAKARSSMNRLPKQSFSEARFALSSLIEYVKQSLHELSRAHPNDWGVGEESWNRRVKARTELRQALRGCTYGDLQDKRYVKSFIRDILQSGYGVSEENIDRIIPFHDRDRLTAQERFDIVLYLYKLQYDLDGFTRLIEEYGLDEQKPSISEDGTFTYEINEDDMDHCFYMEYRVLTFQEKLDIVVQRVYQAYKGFSVVDELREQRIDGVSGGVSGIPDSRWGEENMRQQEGDTRLSPLDEDGHAISRSCDSVWVFYQGKSIRLSFLSFGSEAELKRVCQNIYKYNLPGQLSEANGYKVNEMKDGSRIVVVRPPFAESWAFFMRKFDVKTAVLEQLIQGENAELPIQLLKFLMKGSRITSITGSQGSGKTTLLMALVKHIYASYTLRVQEMSFELNLRSMYSSRNIMSFKETDYVSGQAGLDLQKKTDGTVNILGEVATDEVASWMVQMAQVASLFTLFTHHAKTFRDLVESLRNSLLKTGMFRDEHAAELQVAGVIDFDVHLKRDITGKRYIERITECCRIDDLVGVSDENMQKTMAGNLLGRSYQERVIVEYRDGAYVAVHPISERCREAMSSQMIAQDAAAFHQFMGACWGEAIGA</sequence>
<evidence type="ECO:0000313" key="3">
    <source>
        <dbReference type="Proteomes" id="UP001597262"/>
    </source>
</evidence>
<evidence type="ECO:0000256" key="1">
    <source>
        <dbReference type="ARBA" id="ARBA00006611"/>
    </source>
</evidence>
<dbReference type="EMBL" id="JBHTLM010000003">
    <property type="protein sequence ID" value="MFD1175676.1"/>
    <property type="molecule type" value="Genomic_DNA"/>
</dbReference>
<dbReference type="InterPro" id="IPR050921">
    <property type="entry name" value="T4SS_GSP_E_ATPase"/>
</dbReference>
<protein>
    <submittedName>
        <fullName evidence="2">ATPase, T2SS/T4P/T4SS family</fullName>
    </submittedName>
</protein>
<dbReference type="Proteomes" id="UP001597262">
    <property type="component" value="Unassembled WGS sequence"/>
</dbReference>
<comment type="caution">
    <text evidence="2">The sequence shown here is derived from an EMBL/GenBank/DDBJ whole genome shotgun (WGS) entry which is preliminary data.</text>
</comment>
<dbReference type="Gene3D" id="3.40.50.300">
    <property type="entry name" value="P-loop containing nucleotide triphosphate hydrolases"/>
    <property type="match status" value="1"/>
</dbReference>
<gene>
    <name evidence="2" type="ORF">ACFQ3W_05080</name>
</gene>
<dbReference type="PANTHER" id="PTHR30486">
    <property type="entry name" value="TWITCHING MOTILITY PROTEIN PILT"/>
    <property type="match status" value="1"/>
</dbReference>
<evidence type="ECO:0000313" key="2">
    <source>
        <dbReference type="EMBL" id="MFD1175676.1"/>
    </source>
</evidence>